<name>A0ABW2ZAN7_9SPHI</name>
<sequence>MLSLKDLLNEVIALMHRKEYLEITNFLTDALLKKFNSPDLYAEKALAFWRLKKYDLCFEMAEFALEIDPQNSKAISLKGGCYWQEKKYDKAIEMYNRAISYDPYSFFSYSGLGSIYFDLKDYNNSILYHQKSIEINPESPYSWHGLGNAYAKLREYSKAVEFYNKALKIDPSFSTSYNSLGNLYRQAKDYKKAIDSYKKAISLDGSAAYAYNGLGNTYSDLKDYKNALKFYNKSLKIDSKYKAAYFNRAKLYEKIEEYDKAILNYQKRIELSQGERDYFGSLAKNKLIDLTKVLKSPGYSVVNELVDSIKKLLLYKEVCVTHYTGFSVTKALILNKSKFRLSEGTYLNDTSEGRELFNFLPSFNTKVFKYGDTVAQPFAIKPFIGSFVSESKHDDLTLWRMYGKEDKVEARGCAITIDRIGFLESVRELLNVDNNNAEKIDEEFSFFKVAYRRKGTKDHFTIPGAPKKDEASLNKLMVELLKTVKGFLDENDNKDLKDIISLLNGIAFLFKSAEYEYEHELRLIVKGTGLNKIINNEFVPPRVYLELVEVNPLIKKITFGPKVEKADEWASAFYYTLDQEGFNPDVFISHLPFK</sequence>
<organism evidence="3 4">
    <name type="scientific">Mucilaginibacter lutimaris</name>
    <dbReference type="NCBI Taxonomy" id="931629"/>
    <lineage>
        <taxon>Bacteria</taxon>
        <taxon>Pseudomonadati</taxon>
        <taxon>Bacteroidota</taxon>
        <taxon>Sphingobacteriia</taxon>
        <taxon>Sphingobacteriales</taxon>
        <taxon>Sphingobacteriaceae</taxon>
        <taxon>Mucilaginibacter</taxon>
    </lineage>
</organism>
<evidence type="ECO:0000313" key="4">
    <source>
        <dbReference type="Proteomes" id="UP001597073"/>
    </source>
</evidence>
<feature type="repeat" description="TPR" evidence="1">
    <location>
        <begin position="208"/>
        <end position="241"/>
    </location>
</feature>
<feature type="repeat" description="TPR" evidence="1">
    <location>
        <begin position="140"/>
        <end position="173"/>
    </location>
</feature>
<dbReference type="Gene3D" id="1.25.40.10">
    <property type="entry name" value="Tetratricopeptide repeat domain"/>
    <property type="match status" value="3"/>
</dbReference>
<dbReference type="Pfam" id="PF13181">
    <property type="entry name" value="TPR_8"/>
    <property type="match status" value="3"/>
</dbReference>
<evidence type="ECO:0000256" key="2">
    <source>
        <dbReference type="SAM" id="Coils"/>
    </source>
</evidence>
<dbReference type="PROSITE" id="PS50293">
    <property type="entry name" value="TPR_REGION"/>
    <property type="match status" value="3"/>
</dbReference>
<keyword evidence="4" id="KW-1185">Reference proteome</keyword>
<feature type="repeat" description="TPR" evidence="1">
    <location>
        <begin position="174"/>
        <end position="207"/>
    </location>
</feature>
<keyword evidence="2" id="KW-0175">Coiled coil</keyword>
<dbReference type="InterPro" id="IPR011990">
    <property type="entry name" value="TPR-like_helical_dom_sf"/>
</dbReference>
<accession>A0ABW2ZAN7</accession>
<proteinExistence type="predicted"/>
<keyword evidence="1" id="KW-0802">TPR repeat</keyword>
<dbReference type="Pfam" id="PF00515">
    <property type="entry name" value="TPR_1"/>
    <property type="match status" value="1"/>
</dbReference>
<dbReference type="Pfam" id="PF13414">
    <property type="entry name" value="TPR_11"/>
    <property type="match status" value="1"/>
</dbReference>
<feature type="repeat" description="TPR" evidence="1">
    <location>
        <begin position="242"/>
        <end position="275"/>
    </location>
</feature>
<evidence type="ECO:0000313" key="3">
    <source>
        <dbReference type="EMBL" id="MFD0763706.1"/>
    </source>
</evidence>
<comment type="caution">
    <text evidence="3">The sequence shown here is derived from an EMBL/GenBank/DDBJ whole genome shotgun (WGS) entry which is preliminary data.</text>
</comment>
<dbReference type="EMBL" id="JBHTIA010000003">
    <property type="protein sequence ID" value="MFD0763706.1"/>
    <property type="molecule type" value="Genomic_DNA"/>
</dbReference>
<dbReference type="PANTHER" id="PTHR12558">
    <property type="entry name" value="CELL DIVISION CYCLE 16,23,27"/>
    <property type="match status" value="1"/>
</dbReference>
<dbReference type="InterPro" id="IPR006597">
    <property type="entry name" value="Sel1-like"/>
</dbReference>
<feature type="repeat" description="TPR" evidence="1">
    <location>
        <begin position="72"/>
        <end position="105"/>
    </location>
</feature>
<feature type="coiled-coil region" evidence="2">
    <location>
        <begin position="248"/>
        <end position="275"/>
    </location>
</feature>
<evidence type="ECO:0000256" key="1">
    <source>
        <dbReference type="PROSITE-ProRule" id="PRU00339"/>
    </source>
</evidence>
<protein>
    <submittedName>
        <fullName evidence="3">Tetratricopeptide repeat protein</fullName>
    </submittedName>
</protein>
<dbReference type="RefSeq" id="WP_377138042.1">
    <property type="nucleotide sequence ID" value="NZ_JBHTIA010000003.1"/>
</dbReference>
<dbReference type="PANTHER" id="PTHR12558:SF13">
    <property type="entry name" value="CELL DIVISION CYCLE PROTEIN 27 HOMOLOG"/>
    <property type="match status" value="1"/>
</dbReference>
<dbReference type="SUPFAM" id="SSF48452">
    <property type="entry name" value="TPR-like"/>
    <property type="match status" value="1"/>
</dbReference>
<dbReference type="SMART" id="SM00671">
    <property type="entry name" value="SEL1"/>
    <property type="match status" value="4"/>
</dbReference>
<feature type="repeat" description="TPR" evidence="1">
    <location>
        <begin position="106"/>
        <end position="139"/>
    </location>
</feature>
<dbReference type="PROSITE" id="PS50005">
    <property type="entry name" value="TPR"/>
    <property type="match status" value="6"/>
</dbReference>
<reference evidence="4" key="1">
    <citation type="journal article" date="2019" name="Int. J. Syst. Evol. Microbiol.">
        <title>The Global Catalogue of Microorganisms (GCM) 10K type strain sequencing project: providing services to taxonomists for standard genome sequencing and annotation.</title>
        <authorList>
            <consortium name="The Broad Institute Genomics Platform"/>
            <consortium name="The Broad Institute Genome Sequencing Center for Infectious Disease"/>
            <person name="Wu L."/>
            <person name="Ma J."/>
        </authorList>
    </citation>
    <scope>NUCLEOTIDE SEQUENCE [LARGE SCALE GENOMIC DNA]</scope>
    <source>
        <strain evidence="4">CCUG 60742</strain>
    </source>
</reference>
<gene>
    <name evidence="3" type="ORF">ACFQZI_02495</name>
</gene>
<dbReference type="InterPro" id="IPR019734">
    <property type="entry name" value="TPR_rpt"/>
</dbReference>
<dbReference type="SMART" id="SM00028">
    <property type="entry name" value="TPR"/>
    <property type="match status" value="7"/>
</dbReference>
<dbReference type="Proteomes" id="UP001597073">
    <property type="component" value="Unassembled WGS sequence"/>
</dbReference>